<sequence>MSYGSHYTVLKKECIDTLTEKAPTDVKSYYADLTFGGGGHSFEFLYRNPLFNVRSTDQDPDALKNGNARIESEGMLGRIKLINTNFVHFAEMIREHSPEVFEAGGFQGILLDLGVSSHHFDEATRGFSFRFDGPLDMRMNHESDEFLTAAEIVNTYDEKDLKRIFEEYGEEKNARKIAMKIVEERKVKSIETTKELENIVFHCYPKEHRYGKTNPSTRVFQALRLEVNRELEVLSNTITQLIPLLKMNGRIAIISFHSLEDRIVKNVFRDSMALTELPVEVLTKKPILPTEEEISHNSRSRSAKLRILERIEVKKDKNKYKY</sequence>
<keyword evidence="5 6" id="KW-0949">S-adenosyl-L-methionine</keyword>
<dbReference type="SUPFAM" id="SSF81799">
    <property type="entry name" value="Putative methyltransferase TM0872, insert domain"/>
    <property type="match status" value="1"/>
</dbReference>
<dbReference type="HAMAP" id="MF_01007">
    <property type="entry name" value="16SrRNA_methyltr_H"/>
    <property type="match status" value="1"/>
</dbReference>
<keyword evidence="8" id="KW-1185">Reference proteome</keyword>
<comment type="catalytic activity">
    <reaction evidence="6">
        <text>cytidine(1402) in 16S rRNA + S-adenosyl-L-methionine = N(4)-methylcytidine(1402) in 16S rRNA + S-adenosyl-L-homocysteine + H(+)</text>
        <dbReference type="Rhea" id="RHEA:42928"/>
        <dbReference type="Rhea" id="RHEA-COMP:10286"/>
        <dbReference type="Rhea" id="RHEA-COMP:10287"/>
        <dbReference type="ChEBI" id="CHEBI:15378"/>
        <dbReference type="ChEBI" id="CHEBI:57856"/>
        <dbReference type="ChEBI" id="CHEBI:59789"/>
        <dbReference type="ChEBI" id="CHEBI:74506"/>
        <dbReference type="ChEBI" id="CHEBI:82748"/>
        <dbReference type="EC" id="2.1.1.199"/>
    </reaction>
</comment>
<feature type="binding site" evidence="6">
    <location>
        <position position="57"/>
    </location>
    <ligand>
        <name>S-adenosyl-L-methionine</name>
        <dbReference type="ChEBI" id="CHEBI:59789"/>
    </ligand>
</feature>
<dbReference type="GO" id="GO:0032259">
    <property type="term" value="P:methylation"/>
    <property type="evidence" value="ECO:0007669"/>
    <property type="project" value="UniProtKB-KW"/>
</dbReference>
<dbReference type="Gene3D" id="1.10.150.170">
    <property type="entry name" value="Putative methyltransferase TM0872, insert domain"/>
    <property type="match status" value="1"/>
</dbReference>
<evidence type="ECO:0000313" key="7">
    <source>
        <dbReference type="EMBL" id="MEA9354732.1"/>
    </source>
</evidence>
<dbReference type="InterPro" id="IPR023397">
    <property type="entry name" value="SAM-dep_MeTrfase_MraW_recog"/>
</dbReference>
<feature type="binding site" evidence="6">
    <location>
        <position position="119"/>
    </location>
    <ligand>
        <name>S-adenosyl-L-methionine</name>
        <dbReference type="ChEBI" id="CHEBI:59789"/>
    </ligand>
</feature>
<keyword evidence="3 6" id="KW-0489">Methyltransferase</keyword>
<dbReference type="GO" id="GO:0008168">
    <property type="term" value="F:methyltransferase activity"/>
    <property type="evidence" value="ECO:0007669"/>
    <property type="project" value="UniProtKB-KW"/>
</dbReference>
<dbReference type="Proteomes" id="UP001302274">
    <property type="component" value="Unassembled WGS sequence"/>
</dbReference>
<comment type="function">
    <text evidence="6">Specifically methylates the N4 position of cytidine in position 1402 (C1402) of 16S rRNA.</text>
</comment>
<evidence type="ECO:0000256" key="3">
    <source>
        <dbReference type="ARBA" id="ARBA00022603"/>
    </source>
</evidence>
<evidence type="ECO:0000256" key="2">
    <source>
        <dbReference type="ARBA" id="ARBA00022552"/>
    </source>
</evidence>
<keyword evidence="2 6" id="KW-0698">rRNA processing</keyword>
<gene>
    <name evidence="6 7" type="primary">rsmH</name>
    <name evidence="7" type="ORF">SHI21_00850</name>
</gene>
<dbReference type="PANTHER" id="PTHR11265:SF0">
    <property type="entry name" value="12S RRNA N4-METHYLCYTIDINE METHYLTRANSFERASE"/>
    <property type="match status" value="1"/>
</dbReference>
<keyword evidence="6" id="KW-0963">Cytoplasm</keyword>
<dbReference type="Gene3D" id="3.40.50.150">
    <property type="entry name" value="Vaccinia Virus protein VP39"/>
    <property type="match status" value="1"/>
</dbReference>
<accession>A0ABU5VP66</accession>
<evidence type="ECO:0000313" key="8">
    <source>
        <dbReference type="Proteomes" id="UP001302274"/>
    </source>
</evidence>
<dbReference type="InterPro" id="IPR002903">
    <property type="entry name" value="RsmH"/>
</dbReference>
<organism evidence="7 8">
    <name type="scientific">Bacteriovorax antarcticus</name>
    <dbReference type="NCBI Taxonomy" id="3088717"/>
    <lineage>
        <taxon>Bacteria</taxon>
        <taxon>Pseudomonadati</taxon>
        <taxon>Bdellovibrionota</taxon>
        <taxon>Bacteriovoracia</taxon>
        <taxon>Bacteriovoracales</taxon>
        <taxon>Bacteriovoracaceae</taxon>
        <taxon>Bacteriovorax</taxon>
    </lineage>
</organism>
<comment type="subcellular location">
    <subcellularLocation>
        <location evidence="6">Cytoplasm</location>
    </subcellularLocation>
</comment>
<evidence type="ECO:0000256" key="5">
    <source>
        <dbReference type="ARBA" id="ARBA00022691"/>
    </source>
</evidence>
<comment type="caution">
    <text evidence="7">The sequence shown here is derived from an EMBL/GenBank/DDBJ whole genome shotgun (WGS) entry which is preliminary data.</text>
</comment>
<feature type="binding site" evidence="6">
    <location>
        <begin position="38"/>
        <end position="40"/>
    </location>
    <ligand>
        <name>S-adenosyl-L-methionine</name>
        <dbReference type="ChEBI" id="CHEBI:59789"/>
    </ligand>
</feature>
<dbReference type="EC" id="2.1.1.199" evidence="6"/>
<dbReference type="PANTHER" id="PTHR11265">
    <property type="entry name" value="S-ADENOSYL-METHYLTRANSFERASE MRAW"/>
    <property type="match status" value="1"/>
</dbReference>
<evidence type="ECO:0000256" key="6">
    <source>
        <dbReference type="HAMAP-Rule" id="MF_01007"/>
    </source>
</evidence>
<comment type="similarity">
    <text evidence="1 6">Belongs to the methyltransferase superfamily. RsmH family.</text>
</comment>
<keyword evidence="4 6" id="KW-0808">Transferase</keyword>
<name>A0ABU5VP66_9BACT</name>
<protein>
    <recommendedName>
        <fullName evidence="6">Ribosomal RNA small subunit methyltransferase H</fullName>
        <ecNumber evidence="6">2.1.1.199</ecNumber>
    </recommendedName>
    <alternativeName>
        <fullName evidence="6">16S rRNA m(4)C1402 methyltransferase</fullName>
    </alternativeName>
    <alternativeName>
        <fullName evidence="6">rRNA (cytosine-N(4)-)-methyltransferase RsmH</fullName>
    </alternativeName>
</protein>
<dbReference type="PIRSF" id="PIRSF004486">
    <property type="entry name" value="MraW"/>
    <property type="match status" value="1"/>
</dbReference>
<dbReference type="Pfam" id="PF01795">
    <property type="entry name" value="Methyltransf_5"/>
    <property type="match status" value="1"/>
</dbReference>
<dbReference type="InterPro" id="IPR029063">
    <property type="entry name" value="SAM-dependent_MTases_sf"/>
</dbReference>
<dbReference type="SUPFAM" id="SSF53335">
    <property type="entry name" value="S-adenosyl-L-methionine-dependent methyltransferases"/>
    <property type="match status" value="1"/>
</dbReference>
<evidence type="ECO:0000256" key="1">
    <source>
        <dbReference type="ARBA" id="ARBA00010396"/>
    </source>
</evidence>
<reference evidence="7 8" key="1">
    <citation type="submission" date="2023-11" db="EMBL/GenBank/DDBJ databases">
        <title>A Novel Polar Bacteriovorax (B. antarcticus) Isolated from the Biocrust in Antarctica.</title>
        <authorList>
            <person name="Mun W."/>
            <person name="Choi S.Y."/>
            <person name="Mitchell R.J."/>
        </authorList>
    </citation>
    <scope>NUCLEOTIDE SEQUENCE [LARGE SCALE GENOMIC DNA]</scope>
    <source>
        <strain evidence="7 8">PP10</strain>
    </source>
</reference>
<proteinExistence type="inferred from homology"/>
<feature type="binding site" evidence="6">
    <location>
        <position position="86"/>
    </location>
    <ligand>
        <name>S-adenosyl-L-methionine</name>
        <dbReference type="ChEBI" id="CHEBI:59789"/>
    </ligand>
</feature>
<feature type="binding site" evidence="6">
    <location>
        <position position="112"/>
    </location>
    <ligand>
        <name>S-adenosyl-L-methionine</name>
        <dbReference type="ChEBI" id="CHEBI:59789"/>
    </ligand>
</feature>
<dbReference type="NCBIfam" id="TIGR00006">
    <property type="entry name" value="16S rRNA (cytosine(1402)-N(4))-methyltransferase RsmH"/>
    <property type="match status" value="1"/>
</dbReference>
<dbReference type="EMBL" id="JAYGJQ010000001">
    <property type="protein sequence ID" value="MEA9354732.1"/>
    <property type="molecule type" value="Genomic_DNA"/>
</dbReference>
<dbReference type="RefSeq" id="WP_323574215.1">
    <property type="nucleotide sequence ID" value="NZ_JAYGJQ010000001.1"/>
</dbReference>
<evidence type="ECO:0000256" key="4">
    <source>
        <dbReference type="ARBA" id="ARBA00022679"/>
    </source>
</evidence>